<keyword evidence="11" id="KW-0378">Hydrolase</keyword>
<keyword evidence="9" id="KW-0812">Transmembrane</keyword>
<dbReference type="RefSeq" id="WP_229224876.1">
    <property type="nucleotide sequence ID" value="NZ_JAHTGR010000008.1"/>
</dbReference>
<dbReference type="InterPro" id="IPR036890">
    <property type="entry name" value="HATPase_C_sf"/>
</dbReference>
<dbReference type="Gene3D" id="1.10.287.130">
    <property type="match status" value="1"/>
</dbReference>
<gene>
    <name evidence="11" type="ORF">L1274_004654</name>
</gene>
<evidence type="ECO:0000256" key="4">
    <source>
        <dbReference type="ARBA" id="ARBA00022679"/>
    </source>
</evidence>
<dbReference type="PANTHER" id="PTHR42878">
    <property type="entry name" value="TWO-COMPONENT HISTIDINE KINASE"/>
    <property type="match status" value="1"/>
</dbReference>
<dbReference type="InterPro" id="IPR036097">
    <property type="entry name" value="HisK_dim/P_sf"/>
</dbReference>
<evidence type="ECO:0000259" key="10">
    <source>
        <dbReference type="PROSITE" id="PS50109"/>
    </source>
</evidence>
<protein>
    <recommendedName>
        <fullName evidence="2">histidine kinase</fullName>
        <ecNumber evidence="2">2.7.13.3</ecNumber>
    </recommendedName>
</protein>
<evidence type="ECO:0000256" key="6">
    <source>
        <dbReference type="ARBA" id="ARBA00022777"/>
    </source>
</evidence>
<evidence type="ECO:0000256" key="9">
    <source>
        <dbReference type="SAM" id="Phobius"/>
    </source>
</evidence>
<dbReference type="EMBL" id="JALJZU010000009">
    <property type="protein sequence ID" value="MCP2010912.1"/>
    <property type="molecule type" value="Genomic_DNA"/>
</dbReference>
<evidence type="ECO:0000256" key="2">
    <source>
        <dbReference type="ARBA" id="ARBA00012438"/>
    </source>
</evidence>
<keyword evidence="8" id="KW-0902">Two-component regulatory system</keyword>
<keyword evidence="7" id="KW-0067">ATP-binding</keyword>
<dbReference type="CDD" id="cd00082">
    <property type="entry name" value="HisKA"/>
    <property type="match status" value="1"/>
</dbReference>
<evidence type="ECO:0000256" key="1">
    <source>
        <dbReference type="ARBA" id="ARBA00000085"/>
    </source>
</evidence>
<dbReference type="InterPro" id="IPR050351">
    <property type="entry name" value="BphY/WalK/GraS-like"/>
</dbReference>
<dbReference type="SMART" id="SM00388">
    <property type="entry name" value="HisKA"/>
    <property type="match status" value="1"/>
</dbReference>
<keyword evidence="6 11" id="KW-0418">Kinase</keyword>
<dbReference type="PRINTS" id="PR00344">
    <property type="entry name" value="BCTRLSENSOR"/>
</dbReference>
<organism evidence="11 12">
    <name type="scientific">Duganella violaceipulchra</name>
    <dbReference type="NCBI Taxonomy" id="2849652"/>
    <lineage>
        <taxon>Bacteria</taxon>
        <taxon>Pseudomonadati</taxon>
        <taxon>Pseudomonadota</taxon>
        <taxon>Betaproteobacteria</taxon>
        <taxon>Burkholderiales</taxon>
        <taxon>Oxalobacteraceae</taxon>
        <taxon>Telluria group</taxon>
        <taxon>Duganella</taxon>
    </lineage>
</organism>
<reference evidence="11" key="1">
    <citation type="submission" date="2022-03" db="EMBL/GenBank/DDBJ databases">
        <title>Genome Encyclopedia of Bacteria and Archaea VI: Functional Genomics of Type Strains.</title>
        <authorList>
            <person name="Whitman W."/>
        </authorList>
    </citation>
    <scope>NUCLEOTIDE SEQUENCE</scope>
    <source>
        <strain evidence="11">HSC-15S17</strain>
    </source>
</reference>
<name>A0ABT1GPJ0_9BURK</name>
<evidence type="ECO:0000313" key="12">
    <source>
        <dbReference type="Proteomes" id="UP001162889"/>
    </source>
</evidence>
<feature type="transmembrane region" description="Helical" evidence="9">
    <location>
        <begin position="59"/>
        <end position="77"/>
    </location>
</feature>
<evidence type="ECO:0000256" key="3">
    <source>
        <dbReference type="ARBA" id="ARBA00022553"/>
    </source>
</evidence>
<feature type="transmembrane region" description="Helical" evidence="9">
    <location>
        <begin position="115"/>
        <end position="134"/>
    </location>
</feature>
<dbReference type="InterPro" id="IPR003594">
    <property type="entry name" value="HATPase_dom"/>
</dbReference>
<dbReference type="Pfam" id="PF02518">
    <property type="entry name" value="HATPase_c"/>
    <property type="match status" value="1"/>
</dbReference>
<dbReference type="SUPFAM" id="SSF55874">
    <property type="entry name" value="ATPase domain of HSP90 chaperone/DNA topoisomerase II/histidine kinase"/>
    <property type="match status" value="1"/>
</dbReference>
<dbReference type="SMART" id="SM00387">
    <property type="entry name" value="HATPase_c"/>
    <property type="match status" value="1"/>
</dbReference>
<evidence type="ECO:0000256" key="5">
    <source>
        <dbReference type="ARBA" id="ARBA00022741"/>
    </source>
</evidence>
<keyword evidence="9" id="KW-0472">Membrane</keyword>
<keyword evidence="12" id="KW-1185">Reference proteome</keyword>
<dbReference type="EC" id="2.7.13.3" evidence="2"/>
<dbReference type="GO" id="GO:0004673">
    <property type="term" value="F:protein histidine kinase activity"/>
    <property type="evidence" value="ECO:0007669"/>
    <property type="project" value="UniProtKB-EC"/>
</dbReference>
<dbReference type="InterPro" id="IPR005467">
    <property type="entry name" value="His_kinase_dom"/>
</dbReference>
<dbReference type="Gene3D" id="3.30.565.10">
    <property type="entry name" value="Histidine kinase-like ATPase, C-terminal domain"/>
    <property type="match status" value="1"/>
</dbReference>
<feature type="transmembrane region" description="Helical" evidence="9">
    <location>
        <begin position="146"/>
        <end position="167"/>
    </location>
</feature>
<keyword evidence="3" id="KW-0597">Phosphoprotein</keyword>
<keyword evidence="9" id="KW-1133">Transmembrane helix</keyword>
<dbReference type="InterPro" id="IPR003661">
    <property type="entry name" value="HisK_dim/P_dom"/>
</dbReference>
<dbReference type="PROSITE" id="PS50109">
    <property type="entry name" value="HIS_KIN"/>
    <property type="match status" value="1"/>
</dbReference>
<dbReference type="GO" id="GO:0016787">
    <property type="term" value="F:hydrolase activity"/>
    <property type="evidence" value="ECO:0007669"/>
    <property type="project" value="UniProtKB-KW"/>
</dbReference>
<proteinExistence type="predicted"/>
<dbReference type="InterPro" id="IPR004358">
    <property type="entry name" value="Sig_transdc_His_kin-like_C"/>
</dbReference>
<comment type="caution">
    <text evidence="11">The sequence shown here is derived from an EMBL/GenBank/DDBJ whole genome shotgun (WGS) entry which is preliminary data.</text>
</comment>
<comment type="catalytic activity">
    <reaction evidence="1">
        <text>ATP + protein L-histidine = ADP + protein N-phospho-L-histidine.</text>
        <dbReference type="EC" id="2.7.13.3"/>
    </reaction>
</comment>
<dbReference type="Proteomes" id="UP001162889">
    <property type="component" value="Unassembled WGS sequence"/>
</dbReference>
<sequence>MRSSRARHLSYNLLHQHCKKDMIKNALPTLRARLVAYRQDSSRWWLAYNNDNDILVKRVVALSWIGLVGMPLFYFLWGSWIPQPYESPMLRGIGFVLCLPGVMARRYADRCWLSAYLFVGLTYMLPFFFTYMYLMNGGNNIWSQSLLVAVIVLFHFDTATAFLVYLVGTGLAYLAYSEHWWIGAEGLADGRVSVGELTQWPIHVFAIGCVSLVKVGRDVLARERLAGMASALATVSHELRTPLLSIDANSRGMRRILSEARLPDAGHEAFDGALTRVSSEVRQMNTTIDLLLLGVTSGNKNLQGNQMLSMLAMVLSAQERYFFTNSPGQDMISLTLRADFQFQGQPELCSMVLINLMRNAVAAVQRAGKGRIRIIIDGARARPRVLFIDTGCGIAPRNLRNIFQRFYSSPAGNGAGIGLAFCKDVLDAWGAQIRCVSRLHYYTVFVLEFAPSRPNPPC</sequence>
<dbReference type="SUPFAM" id="SSF47384">
    <property type="entry name" value="Homodimeric domain of signal transducing histidine kinase"/>
    <property type="match status" value="1"/>
</dbReference>
<keyword evidence="5" id="KW-0547">Nucleotide-binding</keyword>
<evidence type="ECO:0000313" key="11">
    <source>
        <dbReference type="EMBL" id="MCP2010912.1"/>
    </source>
</evidence>
<accession>A0ABT1GPJ0</accession>
<feature type="domain" description="Histidine kinase" evidence="10">
    <location>
        <begin position="234"/>
        <end position="453"/>
    </location>
</feature>
<evidence type="ECO:0000256" key="7">
    <source>
        <dbReference type="ARBA" id="ARBA00022840"/>
    </source>
</evidence>
<evidence type="ECO:0000256" key="8">
    <source>
        <dbReference type="ARBA" id="ARBA00023012"/>
    </source>
</evidence>
<dbReference type="PANTHER" id="PTHR42878:SF7">
    <property type="entry name" value="SENSOR HISTIDINE KINASE GLRK"/>
    <property type="match status" value="1"/>
</dbReference>
<keyword evidence="4 11" id="KW-0808">Transferase</keyword>